<evidence type="ECO:0000313" key="2">
    <source>
        <dbReference type="Proteomes" id="UP001190700"/>
    </source>
</evidence>
<proteinExistence type="predicted"/>
<reference evidence="1 2" key="1">
    <citation type="journal article" date="2015" name="Genome Biol. Evol.">
        <title>Comparative Genomics of a Bacterivorous Green Alga Reveals Evolutionary Causalities and Consequences of Phago-Mixotrophic Mode of Nutrition.</title>
        <authorList>
            <person name="Burns J.A."/>
            <person name="Paasch A."/>
            <person name="Narechania A."/>
            <person name="Kim E."/>
        </authorList>
    </citation>
    <scope>NUCLEOTIDE SEQUENCE [LARGE SCALE GENOMIC DNA]</scope>
    <source>
        <strain evidence="1 2">PLY_AMNH</strain>
    </source>
</reference>
<keyword evidence="2" id="KW-1185">Reference proteome</keyword>
<dbReference type="EMBL" id="LGRX02014736">
    <property type="protein sequence ID" value="KAK3264181.1"/>
    <property type="molecule type" value="Genomic_DNA"/>
</dbReference>
<comment type="caution">
    <text evidence="1">The sequence shown here is derived from an EMBL/GenBank/DDBJ whole genome shotgun (WGS) entry which is preliminary data.</text>
</comment>
<name>A0AAE0KXA6_9CHLO</name>
<organism evidence="1 2">
    <name type="scientific">Cymbomonas tetramitiformis</name>
    <dbReference type="NCBI Taxonomy" id="36881"/>
    <lineage>
        <taxon>Eukaryota</taxon>
        <taxon>Viridiplantae</taxon>
        <taxon>Chlorophyta</taxon>
        <taxon>Pyramimonadophyceae</taxon>
        <taxon>Pyramimonadales</taxon>
        <taxon>Pyramimonadaceae</taxon>
        <taxon>Cymbomonas</taxon>
    </lineage>
</organism>
<dbReference type="AlphaFoldDB" id="A0AAE0KXA6"/>
<gene>
    <name evidence="1" type="ORF">CYMTET_27061</name>
</gene>
<protein>
    <submittedName>
        <fullName evidence="1">Uncharacterized protein</fullName>
    </submittedName>
</protein>
<dbReference type="Proteomes" id="UP001190700">
    <property type="component" value="Unassembled WGS sequence"/>
</dbReference>
<feature type="non-terminal residue" evidence="1">
    <location>
        <position position="1"/>
    </location>
</feature>
<sequence>VRLGARTSPSPSTGPARCQDLPFAHYRSGFLPPLRKCIAGSPVNGLPICGNLSLVKGRSDQSSDKIL</sequence>
<feature type="non-terminal residue" evidence="1">
    <location>
        <position position="67"/>
    </location>
</feature>
<evidence type="ECO:0000313" key="1">
    <source>
        <dbReference type="EMBL" id="KAK3264181.1"/>
    </source>
</evidence>
<accession>A0AAE0KXA6</accession>